<feature type="region of interest" description="Disordered" evidence="1">
    <location>
        <begin position="1053"/>
        <end position="1080"/>
    </location>
</feature>
<feature type="compositionally biased region" description="Basic and acidic residues" evidence="1">
    <location>
        <begin position="487"/>
        <end position="505"/>
    </location>
</feature>
<dbReference type="OrthoDB" id="1930924at2759"/>
<feature type="region of interest" description="Disordered" evidence="1">
    <location>
        <begin position="1114"/>
        <end position="1189"/>
    </location>
</feature>
<feature type="compositionally biased region" description="Polar residues" evidence="1">
    <location>
        <begin position="1116"/>
        <end position="1170"/>
    </location>
</feature>
<evidence type="ECO:0000313" key="3">
    <source>
        <dbReference type="Proteomes" id="UP000825935"/>
    </source>
</evidence>
<dbReference type="EMBL" id="CM035416">
    <property type="protein sequence ID" value="KAH7426174.1"/>
    <property type="molecule type" value="Genomic_DNA"/>
</dbReference>
<dbReference type="Proteomes" id="UP000825935">
    <property type="component" value="Chromosome 11"/>
</dbReference>
<sequence length="1600" mass="169368">MERNREGRRAAATAVGGVLSITRRPRIKDASDDEDRMDEAVDTRIWERSKKERLTNFSNHPSLNSRNKRKRQALVQEPQASGGRLNASMEDLDESAEEAEAQASEDDDEPPPPPLLRRPAKARVHPKEDEMVMEIPPVPRKARSAISASSRYSSLPRRQPEPQLPDVSRQKLATASQAHLNGSSSPSFLQKQGRKLKPVGPKVRPVKVQKVVEPSTLSDQEAEVAEALFDLSRSIPSQTGMMDSKVEVKLEAEVRTGSPSTGPHVSAHHHSASTANGLFSSQLKDVTVPMVDAPKRKRPRVTGKTEDGKSSTSVRFVSSAAASSSASPLRNHSFVGETEPDSSEKMVADAASLPSESANVKAVTDSSHPSATKEKMVEPPQLNNTERAENEEPKRESQCITADTGETPSDRLREDEDGIGLLQEKDETSTSKSELPSRHTCSLRDDASDSKLNIDLMASPVKQCPLEEDTSGSAVDKQSAADNSPVHGEDQEDRSNRKVPEDPAKPVDAIEGSCMIKVNIDEEKEGINGDGEQLVHDGLPKEQVSSHVCKEEEEKDGKEASPNILPRAQEELSGNVAAAPFASSALLTVPSSSAPLPLAGWMGGLPQLGYYGPAASSWAGGASLSNASLDGKTTQSAMQLPHGPLLPPPVPRMKRCATHVFIAHFIYREQQVSRHSFWSAAICRAAPYNLNIPPVNMLENDKFSGPYLDAARKATTQQSGPSYGFSISQAGPGGITGNASTTGAGLVPAPPHHVSNAGPSGDTSSVSGAAVAASNVIAAQQYIQTVMQQNGFAASFPFPFNGPPGQAAHMFNSHFFPPHLMPPLPHLQTLPQHSNNVLPAQKQQQGVGSLPQSSASQIAASPLHHQQQQQLQLQLAPQSPSQSQQQHNQMGISPQLFGIHADKEAGAGSESASTAESLLNAIQRSMSMQQPPVNLQNLANLNMNASPLMLGTNIPSMPLHEQDGSLLIPSNVKPSAKGQQQFQGQSSASLVSSMQSQQFTTGSGASIHMNPTASQSYSAIARGPMNPSSLGLVSVTSMMGTPNLGVMSGSIDNIKGSGQQQSAYGEQQFPRSMTKASTEDAYAGKVRDYSDDKKVSMKSAGAPPLLPRVDMEVSSPALQGSPSSGNSLNNTRSTGSIGRTLPSVPTSEVRSSRPVTSGSGQPLMQNQPQKQVMGRTKPASGGIAVSTTSGHSVSTYDRMMSSNLNKFSGTGLPYSGQVPPTSQTVKPGHAAIAKVGQRLSPGSVQQQITSAAIVKGNVQQTRNNQPIPSTPPRMLPSGTTAVMGSGTLPVSTSHSLSVSKVSTVVASKSPSNGKGAVTSAKGGTPAKKSPVTGSSISSSVSSGQNMSIRGPPIQKNPASTAHIPQFSQQQQTMSAQQQRLATKNQVYPQLQIQHGQYKQQSYPPQSPYRPQLFLHQHQQQPIQPQTSSQQQQTVPQLAPMSLPHPYHLNAQSSSSQQSQALQQLSQLHHQFQTAAPQTAGNNSLSFSSSANLTLGSSMSRNLGSSTSSADGGVSRSNPAKTTYVSGTLPSGGIPEMITSAHPTVSGQVSSPNNSSSPYLQLPPVKANEQKPLPDMASREDVSNSARSSSQTPAASNPSPS</sequence>
<accession>A0A8T2TXM0</accession>
<feature type="region of interest" description="Disordered" evidence="1">
    <location>
        <begin position="734"/>
        <end position="762"/>
    </location>
</feature>
<feature type="compositionally biased region" description="Low complexity" evidence="1">
    <location>
        <begin position="310"/>
        <end position="327"/>
    </location>
</feature>
<feature type="compositionally biased region" description="Polar residues" evidence="1">
    <location>
        <begin position="1582"/>
        <end position="1600"/>
    </location>
</feature>
<dbReference type="InterPro" id="IPR039317">
    <property type="entry name" value="TIC"/>
</dbReference>
<feature type="region of interest" description="Disordered" evidence="1">
    <location>
        <begin position="1306"/>
        <end position="1359"/>
    </location>
</feature>
<name>A0A8T2TXM0_CERRI</name>
<feature type="compositionally biased region" description="Polar residues" evidence="1">
    <location>
        <begin position="55"/>
        <end position="65"/>
    </location>
</feature>
<feature type="region of interest" description="Disordered" evidence="1">
    <location>
        <begin position="286"/>
        <end position="510"/>
    </location>
</feature>
<dbReference type="EMBL" id="CM035416">
    <property type="protein sequence ID" value="KAH7426175.1"/>
    <property type="molecule type" value="Genomic_DNA"/>
</dbReference>
<feature type="compositionally biased region" description="Polar residues" evidence="1">
    <location>
        <begin position="398"/>
        <end position="407"/>
    </location>
</feature>
<dbReference type="GO" id="GO:0042752">
    <property type="term" value="P:regulation of circadian rhythm"/>
    <property type="evidence" value="ECO:0007669"/>
    <property type="project" value="InterPro"/>
</dbReference>
<feature type="compositionally biased region" description="Polar residues" evidence="1">
    <location>
        <begin position="171"/>
        <end position="190"/>
    </location>
</feature>
<reference evidence="2" key="1">
    <citation type="submission" date="2021-08" db="EMBL/GenBank/DDBJ databases">
        <title>WGS assembly of Ceratopteris richardii.</title>
        <authorList>
            <person name="Marchant D.B."/>
            <person name="Chen G."/>
            <person name="Jenkins J."/>
            <person name="Shu S."/>
            <person name="Leebens-Mack J."/>
            <person name="Grimwood J."/>
            <person name="Schmutz J."/>
            <person name="Soltis P."/>
            <person name="Soltis D."/>
            <person name="Chen Z.-H."/>
        </authorList>
    </citation>
    <scope>NUCLEOTIDE SEQUENCE</scope>
    <source>
        <strain evidence="2">Whitten #5841</strain>
        <tissue evidence="2">Leaf</tissue>
    </source>
</reference>
<feature type="compositionally biased region" description="Polar residues" evidence="1">
    <location>
        <begin position="1056"/>
        <end position="1076"/>
    </location>
</feature>
<evidence type="ECO:0000256" key="1">
    <source>
        <dbReference type="SAM" id="MobiDB-lite"/>
    </source>
</evidence>
<feature type="compositionally biased region" description="Basic and acidic residues" evidence="1">
    <location>
        <begin position="548"/>
        <end position="559"/>
    </location>
</feature>
<gene>
    <name evidence="2" type="ORF">KP509_11G088100</name>
</gene>
<feature type="region of interest" description="Disordered" evidence="1">
    <location>
        <begin position="1439"/>
        <end position="1463"/>
    </location>
</feature>
<keyword evidence="3" id="KW-1185">Reference proteome</keyword>
<feature type="compositionally biased region" description="Acidic residues" evidence="1">
    <location>
        <begin position="90"/>
        <end position="110"/>
    </location>
</feature>
<feature type="region of interest" description="Disordered" evidence="1">
    <location>
        <begin position="528"/>
        <end position="563"/>
    </location>
</feature>
<feature type="compositionally biased region" description="Basic and acidic residues" evidence="1">
    <location>
        <begin position="528"/>
        <end position="540"/>
    </location>
</feature>
<dbReference type="PANTHER" id="PTHR34798">
    <property type="entry name" value="PROTEIN TIME FOR COFFEE"/>
    <property type="match status" value="1"/>
</dbReference>
<feature type="compositionally biased region" description="Polar residues" evidence="1">
    <location>
        <begin position="1497"/>
        <end position="1528"/>
    </location>
</feature>
<feature type="compositionally biased region" description="Low complexity" evidence="1">
    <location>
        <begin position="144"/>
        <end position="157"/>
    </location>
</feature>
<feature type="region of interest" description="Disordered" evidence="1">
    <location>
        <begin position="253"/>
        <end position="273"/>
    </location>
</feature>
<dbReference type="GO" id="GO:0005634">
    <property type="term" value="C:nucleus"/>
    <property type="evidence" value="ECO:0007669"/>
    <property type="project" value="TreeGrafter"/>
</dbReference>
<comment type="caution">
    <text evidence="2">The sequence shown here is derived from an EMBL/GenBank/DDBJ whole genome shotgun (WGS) entry which is preliminary data.</text>
</comment>
<evidence type="ECO:0008006" key="4">
    <source>
        <dbReference type="Google" id="ProtNLM"/>
    </source>
</evidence>
<feature type="compositionally biased region" description="Low complexity" evidence="1">
    <location>
        <begin position="975"/>
        <end position="995"/>
    </location>
</feature>
<dbReference type="OMA" id="TYPQARD"/>
<feature type="region of interest" description="Disordered" evidence="1">
    <location>
        <begin position="1"/>
        <end position="202"/>
    </location>
</feature>
<proteinExistence type="predicted"/>
<feature type="region of interest" description="Disordered" evidence="1">
    <location>
        <begin position="841"/>
        <end position="889"/>
    </location>
</feature>
<feature type="compositionally biased region" description="Basic and acidic residues" evidence="1">
    <location>
        <begin position="38"/>
        <end position="54"/>
    </location>
</feature>
<feature type="compositionally biased region" description="Low complexity" evidence="1">
    <location>
        <begin position="1450"/>
        <end position="1463"/>
    </location>
</feature>
<feature type="compositionally biased region" description="Low complexity" evidence="1">
    <location>
        <begin position="849"/>
        <end position="887"/>
    </location>
</feature>
<organism evidence="2 3">
    <name type="scientific">Ceratopteris richardii</name>
    <name type="common">Triangle waterfern</name>
    <dbReference type="NCBI Taxonomy" id="49495"/>
    <lineage>
        <taxon>Eukaryota</taxon>
        <taxon>Viridiplantae</taxon>
        <taxon>Streptophyta</taxon>
        <taxon>Embryophyta</taxon>
        <taxon>Tracheophyta</taxon>
        <taxon>Polypodiopsida</taxon>
        <taxon>Polypodiidae</taxon>
        <taxon>Polypodiales</taxon>
        <taxon>Pteridineae</taxon>
        <taxon>Pteridaceae</taxon>
        <taxon>Parkerioideae</taxon>
        <taxon>Ceratopteris</taxon>
    </lineage>
</organism>
<feature type="compositionally biased region" description="Basic and acidic residues" evidence="1">
    <location>
        <begin position="386"/>
        <end position="397"/>
    </location>
</feature>
<feature type="region of interest" description="Disordered" evidence="1">
    <location>
        <begin position="973"/>
        <end position="995"/>
    </location>
</feature>
<feature type="region of interest" description="Disordered" evidence="1">
    <location>
        <begin position="1497"/>
        <end position="1600"/>
    </location>
</feature>
<protein>
    <recommendedName>
        <fullName evidence="4">Protein TIME FOR COFFEE-like</fullName>
    </recommendedName>
</protein>
<evidence type="ECO:0000313" key="2">
    <source>
        <dbReference type="EMBL" id="KAH7426175.1"/>
    </source>
</evidence>
<feature type="compositionally biased region" description="Polar residues" evidence="1">
    <location>
        <begin position="354"/>
        <end position="370"/>
    </location>
</feature>
<dbReference type="PANTHER" id="PTHR34798:SF2">
    <property type="entry name" value="PROTEIN TIME FOR COFFEE"/>
    <property type="match status" value="1"/>
</dbReference>